<evidence type="ECO:0000256" key="9">
    <source>
        <dbReference type="HAMAP-Rule" id="MF_01471"/>
    </source>
</evidence>
<dbReference type="CDD" id="cd09725">
    <property type="entry name" value="Cas2_I_II_III"/>
    <property type="match status" value="1"/>
</dbReference>
<dbReference type="EMBL" id="CP036317">
    <property type="protein sequence ID" value="QDV20615.1"/>
    <property type="molecule type" value="Genomic_DNA"/>
</dbReference>
<comment type="cofactor">
    <cofactor evidence="1 9">
        <name>Mg(2+)</name>
        <dbReference type="ChEBI" id="CHEBI:18420"/>
    </cofactor>
</comment>
<dbReference type="GO" id="GO:0046872">
    <property type="term" value="F:metal ion binding"/>
    <property type="evidence" value="ECO:0007669"/>
    <property type="project" value="UniProtKB-UniRule"/>
</dbReference>
<dbReference type="NCBIfam" id="TIGR01573">
    <property type="entry name" value="cas2"/>
    <property type="match status" value="1"/>
</dbReference>
<reference evidence="10 11" key="1">
    <citation type="submission" date="2019-02" db="EMBL/GenBank/DDBJ databases">
        <title>Deep-cultivation of Planctomycetes and their phenomic and genomic characterization uncovers novel biology.</title>
        <authorList>
            <person name="Wiegand S."/>
            <person name="Jogler M."/>
            <person name="Boedeker C."/>
            <person name="Pinto D."/>
            <person name="Vollmers J."/>
            <person name="Rivas-Marin E."/>
            <person name="Kohn T."/>
            <person name="Peeters S.H."/>
            <person name="Heuer A."/>
            <person name="Rast P."/>
            <person name="Oberbeckmann S."/>
            <person name="Bunk B."/>
            <person name="Jeske O."/>
            <person name="Meyerdierks A."/>
            <person name="Storesund J.E."/>
            <person name="Kallscheuer N."/>
            <person name="Luecker S."/>
            <person name="Lage O.M."/>
            <person name="Pohl T."/>
            <person name="Merkel B.J."/>
            <person name="Hornburger P."/>
            <person name="Mueller R.-W."/>
            <person name="Bruemmer F."/>
            <person name="Labrenz M."/>
            <person name="Spormann A.M."/>
            <person name="Op den Camp H."/>
            <person name="Overmann J."/>
            <person name="Amann R."/>
            <person name="Jetten M.S.M."/>
            <person name="Mascher T."/>
            <person name="Medema M.H."/>
            <person name="Devos D.P."/>
            <person name="Kaster A.-K."/>
            <person name="Ovreas L."/>
            <person name="Rohde M."/>
            <person name="Galperin M.Y."/>
            <person name="Jogler C."/>
        </authorList>
    </citation>
    <scope>NUCLEOTIDE SEQUENCE [LARGE SCALE GENOMIC DNA]</scope>
    <source>
        <strain evidence="10 11">Pan153</strain>
    </source>
</reference>
<organism evidence="10 11">
    <name type="scientific">Gimesia panareensis</name>
    <dbReference type="NCBI Taxonomy" id="2527978"/>
    <lineage>
        <taxon>Bacteria</taxon>
        <taxon>Pseudomonadati</taxon>
        <taxon>Planctomycetota</taxon>
        <taxon>Planctomycetia</taxon>
        <taxon>Planctomycetales</taxon>
        <taxon>Planctomycetaceae</taxon>
        <taxon>Gimesia</taxon>
    </lineage>
</organism>
<keyword evidence="6 9" id="KW-0378">Hydrolase</keyword>
<dbReference type="PANTHER" id="PTHR34405:SF3">
    <property type="entry name" value="CRISPR-ASSOCIATED ENDORIBONUCLEASE CAS2 3"/>
    <property type="match status" value="1"/>
</dbReference>
<feature type="binding site" evidence="9">
    <location>
        <position position="10"/>
    </location>
    <ligand>
        <name>Mg(2+)</name>
        <dbReference type="ChEBI" id="CHEBI:18420"/>
        <note>catalytic</note>
    </ligand>
</feature>
<comment type="function">
    <text evidence="9">CRISPR (clustered regularly interspaced short palindromic repeat), is an adaptive immune system that provides protection against mobile genetic elements (viruses, transposable elements and conjugative plasmids). CRISPR clusters contain sequences complementary to antecedent mobile elements and target invading nucleic acids. CRISPR clusters are transcribed and processed into CRISPR RNA (crRNA). Functions as a ssRNA-specific endoribonuclease. Involved in the integration of spacer DNA into the CRISPR cassette.</text>
</comment>
<protein>
    <recommendedName>
        <fullName evidence="9">CRISPR-associated endoribonuclease Cas2</fullName>
        <ecNumber evidence="9">3.1.-.-</ecNumber>
    </recommendedName>
</protein>
<dbReference type="GO" id="GO:0016787">
    <property type="term" value="F:hydrolase activity"/>
    <property type="evidence" value="ECO:0007669"/>
    <property type="project" value="UniProtKB-KW"/>
</dbReference>
<dbReference type="GO" id="GO:0051607">
    <property type="term" value="P:defense response to virus"/>
    <property type="evidence" value="ECO:0007669"/>
    <property type="project" value="UniProtKB-UniRule"/>
</dbReference>
<dbReference type="GO" id="GO:0004521">
    <property type="term" value="F:RNA endonuclease activity"/>
    <property type="evidence" value="ECO:0007669"/>
    <property type="project" value="InterPro"/>
</dbReference>
<dbReference type="GO" id="GO:0043571">
    <property type="term" value="P:maintenance of CRISPR repeat elements"/>
    <property type="evidence" value="ECO:0007669"/>
    <property type="project" value="UniProtKB-UniRule"/>
</dbReference>
<proteinExistence type="inferred from homology"/>
<accession>A0A518FW75</accession>
<comment type="subunit">
    <text evidence="9">Homodimer, forms a heterotetramer with a Cas1 homodimer.</text>
</comment>
<dbReference type="Pfam" id="PF09827">
    <property type="entry name" value="CRISPR_Cas2"/>
    <property type="match status" value="1"/>
</dbReference>
<evidence type="ECO:0000313" key="10">
    <source>
        <dbReference type="EMBL" id="QDV20615.1"/>
    </source>
</evidence>
<dbReference type="AlphaFoldDB" id="A0A518FW75"/>
<evidence type="ECO:0000313" key="11">
    <source>
        <dbReference type="Proteomes" id="UP000320839"/>
    </source>
</evidence>
<dbReference type="PANTHER" id="PTHR34405">
    <property type="entry name" value="CRISPR-ASSOCIATED ENDORIBONUCLEASE CAS2"/>
    <property type="match status" value="1"/>
</dbReference>
<comment type="similarity">
    <text evidence="2 9">Belongs to the CRISPR-associated endoribonuclease Cas2 protein family.</text>
</comment>
<dbReference type="EC" id="3.1.-.-" evidence="9"/>
<keyword evidence="5 9" id="KW-0255">Endonuclease</keyword>
<dbReference type="OrthoDB" id="9798176at2"/>
<evidence type="ECO:0000256" key="8">
    <source>
        <dbReference type="ARBA" id="ARBA00023118"/>
    </source>
</evidence>
<dbReference type="InterPro" id="IPR021127">
    <property type="entry name" value="CRISPR_associated_Cas2"/>
</dbReference>
<dbReference type="Proteomes" id="UP000320839">
    <property type="component" value="Chromosome"/>
</dbReference>
<gene>
    <name evidence="10" type="primary">cas2_2</name>
    <name evidence="9" type="synonym">cas2</name>
    <name evidence="10" type="ORF">Pan153_52910</name>
</gene>
<dbReference type="RefSeq" id="WP_145458906.1">
    <property type="nucleotide sequence ID" value="NZ_CP036317.1"/>
</dbReference>
<evidence type="ECO:0000256" key="5">
    <source>
        <dbReference type="ARBA" id="ARBA00022759"/>
    </source>
</evidence>
<evidence type="ECO:0000256" key="6">
    <source>
        <dbReference type="ARBA" id="ARBA00022801"/>
    </source>
</evidence>
<dbReference type="InterPro" id="IPR019199">
    <property type="entry name" value="Virulence_VapD/CRISPR_Cas2"/>
</dbReference>
<keyword evidence="4 9" id="KW-0479">Metal-binding</keyword>
<keyword evidence="3 9" id="KW-0540">Nuclease</keyword>
<keyword evidence="8 9" id="KW-0051">Antiviral defense</keyword>
<keyword evidence="7 9" id="KW-0460">Magnesium</keyword>
<sequence length="97" mass="11229">MRSVYLISYDICSPKRYRKIYPIMCGHGDAVQYSVFKAELTEMELHSLKELLWPLLNHSEDRVMIVNLGPIEGRGDHCIEFWGDSKVTSQERSAIIL</sequence>
<evidence type="ECO:0000256" key="3">
    <source>
        <dbReference type="ARBA" id="ARBA00022722"/>
    </source>
</evidence>
<dbReference type="SUPFAM" id="SSF143430">
    <property type="entry name" value="TTP0101/SSO1404-like"/>
    <property type="match status" value="1"/>
</dbReference>
<evidence type="ECO:0000256" key="7">
    <source>
        <dbReference type="ARBA" id="ARBA00022842"/>
    </source>
</evidence>
<evidence type="ECO:0000256" key="1">
    <source>
        <dbReference type="ARBA" id="ARBA00001946"/>
    </source>
</evidence>
<evidence type="ECO:0000256" key="2">
    <source>
        <dbReference type="ARBA" id="ARBA00009959"/>
    </source>
</evidence>
<evidence type="ECO:0000256" key="4">
    <source>
        <dbReference type="ARBA" id="ARBA00022723"/>
    </source>
</evidence>
<dbReference type="Gene3D" id="3.30.70.240">
    <property type="match status" value="1"/>
</dbReference>
<dbReference type="HAMAP" id="MF_01471">
    <property type="entry name" value="Cas2"/>
    <property type="match status" value="1"/>
</dbReference>
<name>A0A518FW75_9PLAN</name>